<reference evidence="2" key="1">
    <citation type="journal article" date="2020" name="Mol. Plant Microbe Interact.">
        <title>Genome Sequence of the Biocontrol Agent Coniothyrium minitans strain Conio (IMI 134523).</title>
        <authorList>
            <person name="Patel D."/>
            <person name="Shittu T.A."/>
            <person name="Baroncelli R."/>
            <person name="Muthumeenakshi S."/>
            <person name="Osborne T.H."/>
            <person name="Janganan T.K."/>
            <person name="Sreenivasaprasad S."/>
        </authorList>
    </citation>
    <scope>NUCLEOTIDE SEQUENCE</scope>
    <source>
        <strain evidence="2">Conio</strain>
    </source>
</reference>
<dbReference type="EMBL" id="WJXW01000004">
    <property type="protein sequence ID" value="KAF9736906.1"/>
    <property type="molecule type" value="Genomic_DNA"/>
</dbReference>
<dbReference type="AlphaFoldDB" id="A0A9P6GKL1"/>
<accession>A0A9P6GKL1</accession>
<feature type="region of interest" description="Disordered" evidence="1">
    <location>
        <begin position="1"/>
        <end position="36"/>
    </location>
</feature>
<gene>
    <name evidence="2" type="ORF">PMIN01_04685</name>
</gene>
<dbReference type="OrthoDB" id="3797219at2759"/>
<proteinExistence type="predicted"/>
<organism evidence="2 3">
    <name type="scientific">Paraphaeosphaeria minitans</name>
    <dbReference type="NCBI Taxonomy" id="565426"/>
    <lineage>
        <taxon>Eukaryota</taxon>
        <taxon>Fungi</taxon>
        <taxon>Dikarya</taxon>
        <taxon>Ascomycota</taxon>
        <taxon>Pezizomycotina</taxon>
        <taxon>Dothideomycetes</taxon>
        <taxon>Pleosporomycetidae</taxon>
        <taxon>Pleosporales</taxon>
        <taxon>Massarineae</taxon>
        <taxon>Didymosphaeriaceae</taxon>
        <taxon>Paraphaeosphaeria</taxon>
    </lineage>
</organism>
<dbReference type="Proteomes" id="UP000756921">
    <property type="component" value="Unassembled WGS sequence"/>
</dbReference>
<sequence>MASWSPASYRVGAEDAQTSQRNRKRAGRTAVKQQVSPALPVSTQEIPYSIQVSQTRIKPKCPYHTPIVDLHSQRTSTSELSPMERFLSVSNSEPPVALSDGLRIGTAASGGCTCGRTPEKQCTAML</sequence>
<evidence type="ECO:0000256" key="1">
    <source>
        <dbReference type="SAM" id="MobiDB-lite"/>
    </source>
</evidence>
<protein>
    <submittedName>
        <fullName evidence="2">Uncharacterized protein</fullName>
    </submittedName>
</protein>
<evidence type="ECO:0000313" key="2">
    <source>
        <dbReference type="EMBL" id="KAF9736906.1"/>
    </source>
</evidence>
<evidence type="ECO:0000313" key="3">
    <source>
        <dbReference type="Proteomes" id="UP000756921"/>
    </source>
</evidence>
<name>A0A9P6GKL1_9PLEO</name>
<keyword evidence="3" id="KW-1185">Reference proteome</keyword>
<comment type="caution">
    <text evidence="2">The sequence shown here is derived from an EMBL/GenBank/DDBJ whole genome shotgun (WGS) entry which is preliminary data.</text>
</comment>